<evidence type="ECO:0000256" key="1">
    <source>
        <dbReference type="SAM" id="MobiDB-lite"/>
    </source>
</evidence>
<feature type="compositionally biased region" description="Basic and acidic residues" evidence="1">
    <location>
        <begin position="57"/>
        <end position="80"/>
    </location>
</feature>
<feature type="compositionally biased region" description="Basic residues" evidence="1">
    <location>
        <begin position="81"/>
        <end position="101"/>
    </location>
</feature>
<protein>
    <submittedName>
        <fullName evidence="2">Transmembrane protein</fullName>
    </submittedName>
</protein>
<keyword evidence="2" id="KW-0472">Membrane</keyword>
<feature type="compositionally biased region" description="Basic residues" evidence="1">
    <location>
        <begin position="38"/>
        <end position="50"/>
    </location>
</feature>
<organism evidence="2">
    <name type="scientific">uncultured Microvirga sp</name>
    <dbReference type="NCBI Taxonomy" id="412392"/>
    <lineage>
        <taxon>Bacteria</taxon>
        <taxon>Pseudomonadati</taxon>
        <taxon>Pseudomonadota</taxon>
        <taxon>Alphaproteobacteria</taxon>
        <taxon>Hyphomicrobiales</taxon>
        <taxon>Methylobacteriaceae</taxon>
        <taxon>Microvirga</taxon>
        <taxon>environmental samples</taxon>
    </lineage>
</organism>
<feature type="non-terminal residue" evidence="2">
    <location>
        <position position="221"/>
    </location>
</feature>
<name>A0A6J4LFK3_9HYPH</name>
<feature type="region of interest" description="Disordered" evidence="1">
    <location>
        <begin position="202"/>
        <end position="221"/>
    </location>
</feature>
<accession>A0A6J4LFK3</accession>
<dbReference type="EMBL" id="CADCUC010000272">
    <property type="protein sequence ID" value="CAA9329397.1"/>
    <property type="molecule type" value="Genomic_DNA"/>
</dbReference>
<sequence length="221" mass="24057">ALVPTDVRVDVPRPPGLGRSDRARPVPAERAGVAGGARHLRGSARSRSRPGHGLLGDQRRLPARARADRPLVAMAEDRFARYRPLRPRHHGPHGRHSARGGRRTDAGRHRGRRRSSAGGALRVSDRIGDAPCPALDPDLVRSGRVGRPSPRTDLGPARTRPQGRLHDRCRGRPAARQLARLAPGRSRQPRAAALRYACRRKLDGARPARAARHRTPGVPAV</sequence>
<reference evidence="2" key="1">
    <citation type="submission" date="2020-02" db="EMBL/GenBank/DDBJ databases">
        <authorList>
            <person name="Meier V. D."/>
        </authorList>
    </citation>
    <scope>NUCLEOTIDE SEQUENCE</scope>
    <source>
        <strain evidence="2">AVDCRST_MAG90</strain>
    </source>
</reference>
<dbReference type="AlphaFoldDB" id="A0A6J4LFK3"/>
<feature type="non-terminal residue" evidence="2">
    <location>
        <position position="1"/>
    </location>
</feature>
<proteinExistence type="predicted"/>
<gene>
    <name evidence="2" type="ORF">AVDCRST_MAG90-1394</name>
</gene>
<evidence type="ECO:0000313" key="2">
    <source>
        <dbReference type="EMBL" id="CAA9329397.1"/>
    </source>
</evidence>
<feature type="region of interest" description="Disordered" evidence="1">
    <location>
        <begin position="1"/>
        <end position="167"/>
    </location>
</feature>
<keyword evidence="2" id="KW-0812">Transmembrane</keyword>